<evidence type="ECO:0000256" key="4">
    <source>
        <dbReference type="ARBA" id="ARBA00023136"/>
    </source>
</evidence>
<feature type="transmembrane region" description="Helical" evidence="5">
    <location>
        <begin position="23"/>
        <end position="42"/>
    </location>
</feature>
<evidence type="ECO:0000256" key="5">
    <source>
        <dbReference type="SAM" id="Phobius"/>
    </source>
</evidence>
<feature type="transmembrane region" description="Helical" evidence="5">
    <location>
        <begin position="218"/>
        <end position="242"/>
    </location>
</feature>
<feature type="domain" description="ABC transmembrane type-2" evidence="6">
    <location>
        <begin position="16"/>
        <end position="239"/>
    </location>
</feature>
<accession>A0A6I1GUV3</accession>
<feature type="transmembrane region" description="Helical" evidence="5">
    <location>
        <begin position="169"/>
        <end position="191"/>
    </location>
</feature>
<dbReference type="PROSITE" id="PS51012">
    <property type="entry name" value="ABC_TM2"/>
    <property type="match status" value="1"/>
</dbReference>
<dbReference type="InterPro" id="IPR051784">
    <property type="entry name" value="Nod_factor_ABC_transporter"/>
</dbReference>
<evidence type="ECO:0000259" key="6">
    <source>
        <dbReference type="PROSITE" id="PS51012"/>
    </source>
</evidence>
<dbReference type="InterPro" id="IPR013525">
    <property type="entry name" value="ABC2_TM"/>
</dbReference>
<reference evidence="7 8" key="1">
    <citation type="submission" date="2019-09" db="EMBL/GenBank/DDBJ databases">
        <title>Characterization of the phylogenetic diversity of two novel species belonging to the genus Bifidobacterium: Bifidobacterium cebidarum sp. nov. and Bifidobacterium leontopitheci sp. nov.</title>
        <authorList>
            <person name="Lugli G.A."/>
            <person name="Duranti S."/>
            <person name="Milani C."/>
            <person name="Turroni F."/>
            <person name="Ventura M."/>
        </authorList>
    </citation>
    <scope>NUCLEOTIDE SEQUENCE [LARGE SCALE GENOMIC DNA]</scope>
    <source>
        <strain evidence="7 8">LMG 31471</strain>
    </source>
</reference>
<dbReference type="AlphaFoldDB" id="A0A6I1GUV3"/>
<comment type="subcellular location">
    <subcellularLocation>
        <location evidence="1">Membrane</location>
        <topology evidence="1">Multi-pass membrane protein</topology>
    </subcellularLocation>
</comment>
<dbReference type="GO" id="GO:0016020">
    <property type="term" value="C:membrane"/>
    <property type="evidence" value="ECO:0007669"/>
    <property type="project" value="UniProtKB-SubCell"/>
</dbReference>
<keyword evidence="3 5" id="KW-1133">Transmembrane helix</keyword>
<dbReference type="InterPro" id="IPR047817">
    <property type="entry name" value="ABC2_TM_bact-type"/>
</dbReference>
<feature type="transmembrane region" description="Helical" evidence="5">
    <location>
        <begin position="100"/>
        <end position="123"/>
    </location>
</feature>
<evidence type="ECO:0000256" key="1">
    <source>
        <dbReference type="ARBA" id="ARBA00004141"/>
    </source>
</evidence>
<dbReference type="Pfam" id="PF12698">
    <property type="entry name" value="ABC2_membrane_3"/>
    <property type="match status" value="1"/>
</dbReference>
<proteinExistence type="predicted"/>
<dbReference type="GO" id="GO:0140359">
    <property type="term" value="F:ABC-type transporter activity"/>
    <property type="evidence" value="ECO:0007669"/>
    <property type="project" value="InterPro"/>
</dbReference>
<gene>
    <name evidence="7" type="ORF">F7D09_1224</name>
</gene>
<keyword evidence="2 5" id="KW-0812">Transmembrane</keyword>
<evidence type="ECO:0000313" key="7">
    <source>
        <dbReference type="EMBL" id="KAB7790231.1"/>
    </source>
</evidence>
<keyword evidence="4 5" id="KW-0472">Membrane</keyword>
<evidence type="ECO:0000256" key="2">
    <source>
        <dbReference type="ARBA" id="ARBA00022692"/>
    </source>
</evidence>
<dbReference type="PANTHER" id="PTHR43229">
    <property type="entry name" value="NODULATION PROTEIN J"/>
    <property type="match status" value="1"/>
</dbReference>
<comment type="caution">
    <text evidence="7">The sequence shown here is derived from an EMBL/GenBank/DDBJ whole genome shotgun (WGS) entry which is preliminary data.</text>
</comment>
<organism evidence="7 8">
    <name type="scientific">Bifidobacterium leontopitheci</name>
    <dbReference type="NCBI Taxonomy" id="2650774"/>
    <lineage>
        <taxon>Bacteria</taxon>
        <taxon>Bacillati</taxon>
        <taxon>Actinomycetota</taxon>
        <taxon>Actinomycetes</taxon>
        <taxon>Bifidobacteriales</taxon>
        <taxon>Bifidobacteriaceae</taxon>
        <taxon>Bifidobacterium</taxon>
    </lineage>
</organism>
<dbReference type="EMBL" id="WBVT01000017">
    <property type="protein sequence ID" value="KAB7790231.1"/>
    <property type="molecule type" value="Genomic_DNA"/>
</dbReference>
<dbReference type="Proteomes" id="UP000441772">
    <property type="component" value="Unassembled WGS sequence"/>
</dbReference>
<dbReference type="PANTHER" id="PTHR43229:SF6">
    <property type="entry name" value="ABC-TYPE MULTIDRUG TRANSPORT SYSTEM, PERMEASE COMPONENT"/>
    <property type="match status" value="1"/>
</dbReference>
<protein>
    <submittedName>
        <fullName evidence="7">ABC transporter</fullName>
    </submittedName>
</protein>
<feature type="transmembrane region" description="Helical" evidence="5">
    <location>
        <begin position="135"/>
        <end position="157"/>
    </location>
</feature>
<evidence type="ECO:0000256" key="3">
    <source>
        <dbReference type="ARBA" id="ARBA00022989"/>
    </source>
</evidence>
<sequence>MTRIPLLFAAEIRRYLAEVSRYVSGYISSLIVSGIVIAMLALSSEARTDPSYWIGFLLWTTSSTLISESSVSISSDKQDGTFTQLMLRPTSLLTQITVKALTWVVVSTVVDTAFILLLFALLHVPMGMSLGAVPVALLTLVALFGFTMVLAGVTVVYTKTASFADMLGYAMMFLSGVIVPLASLPTPLAWIGRCLPITLGTQMARDYILGRPVSLVEWLALAVQVVVYLALGYVLFTLILRYGRKHGINMRY</sequence>
<keyword evidence="8" id="KW-1185">Reference proteome</keyword>
<name>A0A6I1GUV3_9BIFI</name>
<evidence type="ECO:0000313" key="8">
    <source>
        <dbReference type="Proteomes" id="UP000441772"/>
    </source>
</evidence>